<accession>A0A0F5Q4U5</accession>
<sequence>MHRLPCSMTTRPPRSLLPARLKRRLRPCAHSVPTHRPQPPRPGQRRQPCPSSLPTALLCKPLSSTLSSPFSHR</sequence>
<protein>
    <submittedName>
        <fullName evidence="2">Uncharacterized protein</fullName>
    </submittedName>
</protein>
<reference evidence="2 3" key="1">
    <citation type="submission" date="2015-03" db="EMBL/GenBank/DDBJ databases">
        <authorList>
            <person name="Lepp D."/>
            <person name="Hassan Y.I."/>
            <person name="Li X.-Z."/>
            <person name="Zhou T."/>
        </authorList>
    </citation>
    <scope>NUCLEOTIDE SEQUENCE [LARGE SCALE GENOMIC DNA]</scope>
    <source>
        <strain evidence="2 3">E84</strain>
    </source>
</reference>
<keyword evidence="3" id="KW-1185">Reference proteome</keyword>
<dbReference type="PATRIC" id="fig|1293439.3.peg.3365"/>
<dbReference type="STRING" id="1293439.WH87_16485"/>
<evidence type="ECO:0000313" key="2">
    <source>
        <dbReference type="EMBL" id="KKC35636.1"/>
    </source>
</evidence>
<dbReference type="AlphaFoldDB" id="A0A0F5Q4U5"/>
<gene>
    <name evidence="2" type="ORF">WH87_16485</name>
</gene>
<proteinExistence type="predicted"/>
<organism evidence="2 3">
    <name type="scientific">Devosia epidermidihirudinis</name>
    <dbReference type="NCBI Taxonomy" id="1293439"/>
    <lineage>
        <taxon>Bacteria</taxon>
        <taxon>Pseudomonadati</taxon>
        <taxon>Pseudomonadota</taxon>
        <taxon>Alphaproteobacteria</taxon>
        <taxon>Hyphomicrobiales</taxon>
        <taxon>Devosiaceae</taxon>
        <taxon>Devosia</taxon>
    </lineage>
</organism>
<evidence type="ECO:0000313" key="3">
    <source>
        <dbReference type="Proteomes" id="UP000033411"/>
    </source>
</evidence>
<name>A0A0F5Q4U5_9HYPH</name>
<comment type="caution">
    <text evidence="2">The sequence shown here is derived from an EMBL/GenBank/DDBJ whole genome shotgun (WGS) entry which is preliminary data.</text>
</comment>
<feature type="region of interest" description="Disordered" evidence="1">
    <location>
        <begin position="23"/>
        <end position="73"/>
    </location>
</feature>
<dbReference type="EMBL" id="LANJ01000045">
    <property type="protein sequence ID" value="KKC35636.1"/>
    <property type="molecule type" value="Genomic_DNA"/>
</dbReference>
<dbReference type="Proteomes" id="UP000033411">
    <property type="component" value="Unassembled WGS sequence"/>
</dbReference>
<evidence type="ECO:0000256" key="1">
    <source>
        <dbReference type="SAM" id="MobiDB-lite"/>
    </source>
</evidence>
<feature type="compositionally biased region" description="Polar residues" evidence="1">
    <location>
        <begin position="62"/>
        <end position="73"/>
    </location>
</feature>